<dbReference type="Pfam" id="PF00743">
    <property type="entry name" value="FMO-like"/>
    <property type="match status" value="1"/>
</dbReference>
<sequence length="491" mass="55357">MSPVSSAEHLDVLVVGAGLSGIGAGYHLQRRCPGKHYAILEGRNCIGGTWDLFRYPGIRSDSDMYTLGYSFRPWRHDRAIADGPTILKYVRDTARDYGIDQKIRFNHRVKRATWSSETALWTVEAEQASGDLVRFTCNFLFMCSGYYNYEAGYTPAFPGAERFQGRIVHPQKWTEDIDYAGKRVVVIGSGATAVTLVPELAKTAAHVTMLQRSPTYIVARPQEDAIANWLRRHFPASFAYGVTRWKNVLLGMLFYNLCRRAPERMKQKIIQLVKQELGGACDVERHFTPRYNPWDQRLCLVPNGDLFVALKQGKAAVVTDQIETFTERGLQLSSGAELEADLIVTATGLNLQVLGDLQLSVDGRQIEPARTMSYKGMMFSDVPNFAAAFGYTNASWTLKCDLTCEYVCRLLNYMEQHGYRQCTPHNDDPAIAATPWIDFTSGYVQRSIDRFPKQGSKAPWRLYQNYALDLLNLRFAAVDDGVMRFSSPAAR</sequence>
<keyword evidence="6" id="KW-0503">Monooxygenase</keyword>
<dbReference type="Pfam" id="PF13450">
    <property type="entry name" value="NAD_binding_8"/>
    <property type="match status" value="1"/>
</dbReference>
<keyword evidence="4" id="KW-0274">FAD</keyword>
<dbReference type="PANTHER" id="PTHR43872:SF1">
    <property type="entry name" value="MONOOXYGENASE, PUTATIVE (AFU_ORTHOLOGUE AFUA_8G02570)-RELATED"/>
    <property type="match status" value="1"/>
</dbReference>
<evidence type="ECO:0000313" key="8">
    <source>
        <dbReference type="Proteomes" id="UP000661077"/>
    </source>
</evidence>
<reference evidence="7 8" key="1">
    <citation type="journal article" date="2021" name="Int. J. Syst. Evol. Microbiol.">
        <title>Steroidobacter gossypii sp. nov., isolated from soil of cotton cropping field.</title>
        <authorList>
            <person name="Huang R."/>
            <person name="Yang S."/>
            <person name="Zhen C."/>
            <person name="Liu W."/>
        </authorList>
    </citation>
    <scope>NUCLEOTIDE SEQUENCE [LARGE SCALE GENOMIC DNA]</scope>
    <source>
        <strain evidence="7 8">S1-65</strain>
    </source>
</reference>
<dbReference type="PANTHER" id="PTHR43872">
    <property type="entry name" value="MONOOXYGENASE, PUTATIVE (AFU_ORTHOLOGUE AFUA_8G02570)-RELATED"/>
    <property type="match status" value="1"/>
</dbReference>
<dbReference type="InterPro" id="IPR020946">
    <property type="entry name" value="Flavin_mOase-like"/>
</dbReference>
<comment type="cofactor">
    <cofactor evidence="1">
        <name>FAD</name>
        <dbReference type="ChEBI" id="CHEBI:57692"/>
    </cofactor>
</comment>
<dbReference type="SUPFAM" id="SSF51905">
    <property type="entry name" value="FAD/NAD(P)-binding domain"/>
    <property type="match status" value="1"/>
</dbReference>
<dbReference type="PRINTS" id="PR00469">
    <property type="entry name" value="PNDRDTASEII"/>
</dbReference>
<evidence type="ECO:0000256" key="3">
    <source>
        <dbReference type="ARBA" id="ARBA00022630"/>
    </source>
</evidence>
<evidence type="ECO:0000256" key="1">
    <source>
        <dbReference type="ARBA" id="ARBA00001974"/>
    </source>
</evidence>
<dbReference type="EMBL" id="JAEVLS010000002">
    <property type="protein sequence ID" value="MBM0105348.1"/>
    <property type="molecule type" value="Genomic_DNA"/>
</dbReference>
<evidence type="ECO:0000256" key="5">
    <source>
        <dbReference type="ARBA" id="ARBA00023002"/>
    </source>
</evidence>
<organism evidence="7 8">
    <name type="scientific">Steroidobacter gossypii</name>
    <dbReference type="NCBI Taxonomy" id="2805490"/>
    <lineage>
        <taxon>Bacteria</taxon>
        <taxon>Pseudomonadati</taxon>
        <taxon>Pseudomonadota</taxon>
        <taxon>Gammaproteobacteria</taxon>
        <taxon>Steroidobacterales</taxon>
        <taxon>Steroidobacteraceae</taxon>
        <taxon>Steroidobacter</taxon>
    </lineage>
</organism>
<dbReference type="Proteomes" id="UP000661077">
    <property type="component" value="Unassembled WGS sequence"/>
</dbReference>
<dbReference type="Gene3D" id="3.50.50.60">
    <property type="entry name" value="FAD/NAD(P)-binding domain"/>
    <property type="match status" value="2"/>
</dbReference>
<protein>
    <submittedName>
        <fullName evidence="7">NAD(P)/FAD-dependent oxidoreductase</fullName>
    </submittedName>
</protein>
<comment type="caution">
    <text evidence="7">The sequence shown here is derived from an EMBL/GenBank/DDBJ whole genome shotgun (WGS) entry which is preliminary data.</text>
</comment>
<evidence type="ECO:0000313" key="7">
    <source>
        <dbReference type="EMBL" id="MBM0105348.1"/>
    </source>
</evidence>
<gene>
    <name evidence="7" type="ORF">JM946_11335</name>
</gene>
<comment type="similarity">
    <text evidence="2">Belongs to the FAD-binding monooxygenase family.</text>
</comment>
<dbReference type="InterPro" id="IPR051820">
    <property type="entry name" value="FAD-binding_MO"/>
</dbReference>
<dbReference type="InterPro" id="IPR036188">
    <property type="entry name" value="FAD/NAD-bd_sf"/>
</dbReference>
<proteinExistence type="inferred from homology"/>
<name>A0ABS1WWL0_9GAMM</name>
<keyword evidence="8" id="KW-1185">Reference proteome</keyword>
<evidence type="ECO:0000256" key="2">
    <source>
        <dbReference type="ARBA" id="ARBA00010139"/>
    </source>
</evidence>
<dbReference type="RefSeq" id="WP_203167395.1">
    <property type="nucleotide sequence ID" value="NZ_JAEVLS010000002.1"/>
</dbReference>
<accession>A0ABS1WWL0</accession>
<keyword evidence="5" id="KW-0560">Oxidoreductase</keyword>
<evidence type="ECO:0000256" key="6">
    <source>
        <dbReference type="ARBA" id="ARBA00023033"/>
    </source>
</evidence>
<keyword evidence="3" id="KW-0285">Flavoprotein</keyword>
<evidence type="ECO:0000256" key="4">
    <source>
        <dbReference type="ARBA" id="ARBA00022827"/>
    </source>
</evidence>